<keyword evidence="1" id="KW-0812">Transmembrane</keyword>
<dbReference type="RefSeq" id="WP_378535809.1">
    <property type="nucleotide sequence ID" value="NZ_JBHSBH010000012.1"/>
</dbReference>
<organism evidence="2 3">
    <name type="scientific">Nocardiopsis sediminis</name>
    <dbReference type="NCBI Taxonomy" id="1778267"/>
    <lineage>
        <taxon>Bacteria</taxon>
        <taxon>Bacillati</taxon>
        <taxon>Actinomycetota</taxon>
        <taxon>Actinomycetes</taxon>
        <taxon>Streptosporangiales</taxon>
        <taxon>Nocardiopsidaceae</taxon>
        <taxon>Nocardiopsis</taxon>
    </lineage>
</organism>
<reference evidence="3" key="1">
    <citation type="journal article" date="2019" name="Int. J. Syst. Evol. Microbiol.">
        <title>The Global Catalogue of Microorganisms (GCM) 10K type strain sequencing project: providing services to taxonomists for standard genome sequencing and annotation.</title>
        <authorList>
            <consortium name="The Broad Institute Genomics Platform"/>
            <consortium name="The Broad Institute Genome Sequencing Center for Infectious Disease"/>
            <person name="Wu L."/>
            <person name="Ma J."/>
        </authorList>
    </citation>
    <scope>NUCLEOTIDE SEQUENCE [LARGE SCALE GENOMIC DNA]</scope>
    <source>
        <strain evidence="3">TBRC 1826</strain>
    </source>
</reference>
<name>A0ABV8FQ17_9ACTN</name>
<dbReference type="Pfam" id="PF14248">
    <property type="entry name" value="DUF4345"/>
    <property type="match status" value="1"/>
</dbReference>
<dbReference type="EMBL" id="JBHSBH010000012">
    <property type="protein sequence ID" value="MFC3998199.1"/>
    <property type="molecule type" value="Genomic_DNA"/>
</dbReference>
<comment type="caution">
    <text evidence="2">The sequence shown here is derived from an EMBL/GenBank/DDBJ whole genome shotgun (WGS) entry which is preliminary data.</text>
</comment>
<proteinExistence type="predicted"/>
<keyword evidence="1" id="KW-0472">Membrane</keyword>
<feature type="transmembrane region" description="Helical" evidence="1">
    <location>
        <begin position="75"/>
        <end position="94"/>
    </location>
</feature>
<keyword evidence="1" id="KW-1133">Transmembrane helix</keyword>
<feature type="transmembrane region" description="Helical" evidence="1">
    <location>
        <begin position="100"/>
        <end position="118"/>
    </location>
</feature>
<dbReference type="InterPro" id="IPR025597">
    <property type="entry name" value="DUF4345"/>
</dbReference>
<feature type="transmembrane region" description="Helical" evidence="1">
    <location>
        <begin position="44"/>
        <end position="63"/>
    </location>
</feature>
<accession>A0ABV8FQ17</accession>
<keyword evidence="3" id="KW-1185">Reference proteome</keyword>
<dbReference type="Proteomes" id="UP001595847">
    <property type="component" value="Unassembled WGS sequence"/>
</dbReference>
<evidence type="ECO:0000256" key="1">
    <source>
        <dbReference type="SAM" id="Phobius"/>
    </source>
</evidence>
<gene>
    <name evidence="2" type="ORF">ACFOVU_19900</name>
</gene>
<evidence type="ECO:0000313" key="3">
    <source>
        <dbReference type="Proteomes" id="UP001595847"/>
    </source>
</evidence>
<protein>
    <submittedName>
        <fullName evidence="2">DUF4345 domain-containing protein</fullName>
    </submittedName>
</protein>
<evidence type="ECO:0000313" key="2">
    <source>
        <dbReference type="EMBL" id="MFC3998199.1"/>
    </source>
</evidence>
<sequence length="148" mass="14989">MRRGLQIVVAVLAFIPIGTGLTDVLLGPSMILGGGEVTPSVDSAFRFNAVFWFAAGVAALWMVPRIERVTTEFRLLFGLIFLGGFARLLSVAVAGWPHPVFVGALVLELVGMPLLILAQGRVARSAADAAAGAAGGTGGASGGAVSAG</sequence>